<dbReference type="Gene3D" id="3.40.140.10">
    <property type="entry name" value="Cytidine Deaminase, domain 2"/>
    <property type="match status" value="1"/>
</dbReference>
<dbReference type="Proteomes" id="UP000217790">
    <property type="component" value="Unassembled WGS sequence"/>
</dbReference>
<reference evidence="2" key="1">
    <citation type="journal article" date="2017" name="Nat. Ecol. Evol.">
        <title>Genome expansion and lineage-specific genetic innovations in the forest pathogenic fungi Armillaria.</title>
        <authorList>
            <person name="Sipos G."/>
            <person name="Prasanna A.N."/>
            <person name="Walter M.C."/>
            <person name="O'Connor E."/>
            <person name="Balint B."/>
            <person name="Krizsan K."/>
            <person name="Kiss B."/>
            <person name="Hess J."/>
            <person name="Varga T."/>
            <person name="Slot J."/>
            <person name="Riley R."/>
            <person name="Boka B."/>
            <person name="Rigling D."/>
            <person name="Barry K."/>
            <person name="Lee J."/>
            <person name="Mihaltcheva S."/>
            <person name="LaButti K."/>
            <person name="Lipzen A."/>
            <person name="Waldron R."/>
            <person name="Moloney N.M."/>
            <person name="Sperisen C."/>
            <person name="Kredics L."/>
            <person name="Vagvoelgyi C."/>
            <person name="Patrignani A."/>
            <person name="Fitzpatrick D."/>
            <person name="Nagy I."/>
            <person name="Doyle S."/>
            <person name="Anderson J.B."/>
            <person name="Grigoriev I.V."/>
            <person name="Gueldener U."/>
            <person name="Muensterkoetter M."/>
            <person name="Nagy L.G."/>
        </authorList>
    </citation>
    <scope>NUCLEOTIDE SEQUENCE [LARGE SCALE GENOMIC DNA]</scope>
    <source>
        <strain evidence="2">Ar21-2</strain>
    </source>
</reference>
<evidence type="ECO:0000313" key="1">
    <source>
        <dbReference type="EMBL" id="PBK93552.1"/>
    </source>
</evidence>
<evidence type="ECO:0000313" key="2">
    <source>
        <dbReference type="Proteomes" id="UP000217790"/>
    </source>
</evidence>
<dbReference type="STRING" id="47427.A0A2H3DQ07"/>
<dbReference type="GO" id="GO:0006139">
    <property type="term" value="P:nucleobase-containing compound metabolic process"/>
    <property type="evidence" value="ECO:0007669"/>
    <property type="project" value="UniProtKB-ARBA"/>
</dbReference>
<dbReference type="GO" id="GO:0003824">
    <property type="term" value="F:catalytic activity"/>
    <property type="evidence" value="ECO:0007669"/>
    <property type="project" value="InterPro"/>
</dbReference>
<organism evidence="1 2">
    <name type="scientific">Armillaria gallica</name>
    <name type="common">Bulbous honey fungus</name>
    <name type="synonym">Armillaria bulbosa</name>
    <dbReference type="NCBI Taxonomy" id="47427"/>
    <lineage>
        <taxon>Eukaryota</taxon>
        <taxon>Fungi</taxon>
        <taxon>Dikarya</taxon>
        <taxon>Basidiomycota</taxon>
        <taxon>Agaricomycotina</taxon>
        <taxon>Agaricomycetes</taxon>
        <taxon>Agaricomycetidae</taxon>
        <taxon>Agaricales</taxon>
        <taxon>Marasmiineae</taxon>
        <taxon>Physalacriaceae</taxon>
        <taxon>Armillaria</taxon>
    </lineage>
</organism>
<dbReference type="InterPro" id="IPR016193">
    <property type="entry name" value="Cytidine_deaminase-like"/>
</dbReference>
<proteinExistence type="predicted"/>
<dbReference type="InParanoid" id="A0A2H3DQ07"/>
<name>A0A2H3DQ07_ARMGA</name>
<gene>
    <name evidence="1" type="ORF">ARMGADRAFT_1079860</name>
</gene>
<dbReference type="EMBL" id="KZ293656">
    <property type="protein sequence ID" value="PBK93552.1"/>
    <property type="molecule type" value="Genomic_DNA"/>
</dbReference>
<accession>A0A2H3DQ07</accession>
<evidence type="ECO:0008006" key="3">
    <source>
        <dbReference type="Google" id="ProtNLM"/>
    </source>
</evidence>
<sequence>MCGSALRRLGIKEVIYGCASDRIEGYESVLRTNIASSLQAIGGYMREEAVIILPRFYITENMNALAPKLKANHVLKTGILP</sequence>
<dbReference type="OrthoDB" id="1701769at2759"/>
<dbReference type="AlphaFoldDB" id="A0A2H3DQ07"/>
<protein>
    <recommendedName>
        <fullName evidence="3">CMP/dCMP-type deaminase domain-containing protein</fullName>
    </recommendedName>
</protein>
<dbReference type="SUPFAM" id="SSF53927">
    <property type="entry name" value="Cytidine deaminase-like"/>
    <property type="match status" value="1"/>
</dbReference>
<keyword evidence="2" id="KW-1185">Reference proteome</keyword>